<dbReference type="PANTHER" id="PTHR45641">
    <property type="entry name" value="TETRATRICOPEPTIDE REPEAT PROTEIN (AFU_ORTHOLOGUE AFUA_6G03870)"/>
    <property type="match status" value="1"/>
</dbReference>
<dbReference type="RefSeq" id="WP_066824963.1">
    <property type="nucleotide sequence ID" value="NZ_LTBA01000015.1"/>
</dbReference>
<dbReference type="Gene3D" id="1.25.40.10">
    <property type="entry name" value="Tetratricopeptide repeat domain"/>
    <property type="match status" value="1"/>
</dbReference>
<keyword evidence="1" id="KW-0677">Repeat</keyword>
<feature type="repeat" description="TPR" evidence="3">
    <location>
        <begin position="51"/>
        <end position="84"/>
    </location>
</feature>
<dbReference type="STRING" id="1121338.CLTEP_15470"/>
<dbReference type="PROSITE" id="PS50005">
    <property type="entry name" value="TPR"/>
    <property type="match status" value="1"/>
</dbReference>
<proteinExistence type="predicted"/>
<dbReference type="PATRIC" id="fig|1121338.3.peg.1592"/>
<name>A0A151B3J2_9CLOT</name>
<evidence type="ECO:0000256" key="1">
    <source>
        <dbReference type="ARBA" id="ARBA00022737"/>
    </source>
</evidence>
<accession>A0A151B3J2</accession>
<dbReference type="EMBL" id="LTBA01000015">
    <property type="protein sequence ID" value="KYH34499.1"/>
    <property type="molecule type" value="Genomic_DNA"/>
</dbReference>
<evidence type="ECO:0000256" key="2">
    <source>
        <dbReference type="ARBA" id="ARBA00022803"/>
    </source>
</evidence>
<dbReference type="OrthoDB" id="9780183at2"/>
<reference evidence="4 5" key="1">
    <citation type="submission" date="2016-02" db="EMBL/GenBank/DDBJ databases">
        <title>Genome sequence of Clostridium tepidiprofundi DSM 19306.</title>
        <authorList>
            <person name="Poehlein A."/>
            <person name="Daniel R."/>
        </authorList>
    </citation>
    <scope>NUCLEOTIDE SEQUENCE [LARGE SCALE GENOMIC DNA]</scope>
    <source>
        <strain evidence="4 5">DSM 19306</strain>
    </source>
</reference>
<sequence length="128" mass="15071">MGVLKRIYWLKYAGKTRKYYNAKKYDKALICAEKALEFAEEAYNPEHLNVNRALFNLVIVHRVRKEFDKALEYGKRAIEITEKNRGKDDIALIDDLKNILQVYEDMGQKDKADDISNRIEYIRKINGV</sequence>
<dbReference type="Pfam" id="PF13424">
    <property type="entry name" value="TPR_12"/>
    <property type="match status" value="1"/>
</dbReference>
<dbReference type="InterPro" id="IPR011990">
    <property type="entry name" value="TPR-like_helical_dom_sf"/>
</dbReference>
<protein>
    <submittedName>
        <fullName evidence="4">Tetratricopeptide repeat protein</fullName>
    </submittedName>
</protein>
<evidence type="ECO:0000256" key="3">
    <source>
        <dbReference type="PROSITE-ProRule" id="PRU00339"/>
    </source>
</evidence>
<comment type="caution">
    <text evidence="4">The sequence shown here is derived from an EMBL/GenBank/DDBJ whole genome shotgun (WGS) entry which is preliminary data.</text>
</comment>
<keyword evidence="2 3" id="KW-0802">TPR repeat</keyword>
<organism evidence="4 5">
    <name type="scientific">Clostridium tepidiprofundi DSM 19306</name>
    <dbReference type="NCBI Taxonomy" id="1121338"/>
    <lineage>
        <taxon>Bacteria</taxon>
        <taxon>Bacillati</taxon>
        <taxon>Bacillota</taxon>
        <taxon>Clostridia</taxon>
        <taxon>Eubacteriales</taxon>
        <taxon>Clostridiaceae</taxon>
        <taxon>Clostridium</taxon>
    </lineage>
</organism>
<dbReference type="SMART" id="SM00028">
    <property type="entry name" value="TPR"/>
    <property type="match status" value="2"/>
</dbReference>
<dbReference type="AlphaFoldDB" id="A0A151B3J2"/>
<evidence type="ECO:0000313" key="4">
    <source>
        <dbReference type="EMBL" id="KYH34499.1"/>
    </source>
</evidence>
<dbReference type="Proteomes" id="UP000075531">
    <property type="component" value="Unassembled WGS sequence"/>
</dbReference>
<gene>
    <name evidence="4" type="ORF">CLTEP_15470</name>
</gene>
<dbReference type="InterPro" id="IPR019734">
    <property type="entry name" value="TPR_rpt"/>
</dbReference>
<evidence type="ECO:0000313" key="5">
    <source>
        <dbReference type="Proteomes" id="UP000075531"/>
    </source>
</evidence>
<dbReference type="SUPFAM" id="SSF48452">
    <property type="entry name" value="TPR-like"/>
    <property type="match status" value="1"/>
</dbReference>
<keyword evidence="5" id="KW-1185">Reference proteome</keyword>